<dbReference type="Proteomes" id="UP000003052">
    <property type="component" value="Unassembled WGS sequence"/>
</dbReference>
<name>E7RFU0_9BACL</name>
<gene>
    <name evidence="1" type="ORF">GPDM_06690</name>
</gene>
<protein>
    <submittedName>
        <fullName evidence="1">Uncharacterized protein</fullName>
    </submittedName>
</protein>
<evidence type="ECO:0000313" key="1">
    <source>
        <dbReference type="EMBL" id="EGA90210.1"/>
    </source>
</evidence>
<evidence type="ECO:0000313" key="2">
    <source>
        <dbReference type="Proteomes" id="UP000003052"/>
    </source>
</evidence>
<reference evidence="1 2" key="1">
    <citation type="journal article" date="2011" name="J. Bacteriol.">
        <title>The Draft Genome of Planococcus donghaensis MPA1U2 Reveals Nonsporulation Pathways Controlled by a Conserved Spo0A Regulon.</title>
        <authorList>
            <person name="Pearson M.D."/>
            <person name="Noller H.F."/>
        </authorList>
    </citation>
    <scope>NUCLEOTIDE SEQUENCE [LARGE SCALE GENOMIC DNA]</scope>
    <source>
        <strain evidence="1 2">MPA1U2</strain>
    </source>
</reference>
<organism evidence="1 2">
    <name type="scientific">Planococcus donghaensis MPA1U2</name>
    <dbReference type="NCBI Taxonomy" id="933115"/>
    <lineage>
        <taxon>Bacteria</taxon>
        <taxon>Bacillati</taxon>
        <taxon>Bacillota</taxon>
        <taxon>Bacilli</taxon>
        <taxon>Bacillales</taxon>
        <taxon>Caryophanaceae</taxon>
        <taxon>Planococcus</taxon>
    </lineage>
</organism>
<proteinExistence type="predicted"/>
<comment type="caution">
    <text evidence="1">The sequence shown here is derived from an EMBL/GenBank/DDBJ whole genome shotgun (WGS) entry which is preliminary data.</text>
</comment>
<sequence>MIILLSIYLSKAFVIDNGLIAYYKSYHFLRFRIIALYSSSLHITGYENFYKIKGDANSQHLPLLYVRLPIIRYM</sequence>
<accession>E7RFU0</accession>
<dbReference type="AlphaFoldDB" id="E7RFU0"/>
<dbReference type="EMBL" id="AEPB01000022">
    <property type="protein sequence ID" value="EGA90210.1"/>
    <property type="molecule type" value="Genomic_DNA"/>
</dbReference>